<dbReference type="EMBL" id="ACEC01000115">
    <property type="protein sequence ID" value="EEG29170.1"/>
    <property type="molecule type" value="Genomic_DNA"/>
</dbReference>
<protein>
    <submittedName>
        <fullName evidence="1">Uncharacterized protein</fullName>
    </submittedName>
</protein>
<dbReference type="AlphaFoldDB" id="C0EH83"/>
<evidence type="ECO:0000313" key="2">
    <source>
        <dbReference type="Proteomes" id="UP000003340"/>
    </source>
</evidence>
<comment type="caution">
    <text evidence="1">The sequence shown here is derived from an EMBL/GenBank/DDBJ whole genome shotgun (WGS) entry which is preliminary data.</text>
</comment>
<keyword evidence="2" id="KW-1185">Reference proteome</keyword>
<sequence length="39" mass="4333">MEPAEGLPLFFGAVPQLVSFATKRRCPWMGSALWQPKNA</sequence>
<reference evidence="1 2" key="1">
    <citation type="submission" date="2009-01" db="EMBL/GenBank/DDBJ databases">
        <authorList>
            <person name="Fulton L."/>
            <person name="Clifton S."/>
            <person name="Fulton B."/>
            <person name="Xu J."/>
            <person name="Minx P."/>
            <person name="Pepin K.H."/>
            <person name="Johnson M."/>
            <person name="Bhonagiri V."/>
            <person name="Nash W.E."/>
            <person name="Mardis E.R."/>
            <person name="Wilson R.K."/>
        </authorList>
    </citation>
    <scope>NUCLEOTIDE SEQUENCE [LARGE SCALE GENOMIC DNA]</scope>
    <source>
        <strain evidence="1 2">DSM 5476</strain>
    </source>
</reference>
<gene>
    <name evidence="1" type="ORF">CLOSTMETH_03283</name>
</gene>
<name>C0EH83_9FIRM</name>
<evidence type="ECO:0000313" key="1">
    <source>
        <dbReference type="EMBL" id="EEG29170.1"/>
    </source>
</evidence>
<proteinExistence type="predicted"/>
<dbReference type="STRING" id="537013.CLOSTMETH_03283"/>
<dbReference type="HOGENOM" id="CLU_3307464_0_0_9"/>
<reference evidence="1 2" key="2">
    <citation type="submission" date="2009-02" db="EMBL/GenBank/DDBJ databases">
        <title>Draft genome sequence of Clostridium methylpentosum (DSM 5476).</title>
        <authorList>
            <person name="Sudarsanam P."/>
            <person name="Ley R."/>
            <person name="Guruge J."/>
            <person name="Turnbaugh P.J."/>
            <person name="Mahowald M."/>
            <person name="Liep D."/>
            <person name="Gordon J."/>
        </authorList>
    </citation>
    <scope>NUCLEOTIDE SEQUENCE [LARGE SCALE GENOMIC DNA]</scope>
    <source>
        <strain evidence="1 2">DSM 5476</strain>
    </source>
</reference>
<accession>C0EH83</accession>
<organism evidence="1 2">
    <name type="scientific">[Clostridium] methylpentosum DSM 5476</name>
    <dbReference type="NCBI Taxonomy" id="537013"/>
    <lineage>
        <taxon>Bacteria</taxon>
        <taxon>Bacillati</taxon>
        <taxon>Bacillota</taxon>
        <taxon>Clostridia</taxon>
        <taxon>Eubacteriales</taxon>
        <taxon>Oscillospiraceae</taxon>
        <taxon>Oscillospiraceae incertae sedis</taxon>
    </lineage>
</organism>
<dbReference type="Proteomes" id="UP000003340">
    <property type="component" value="Unassembled WGS sequence"/>
</dbReference>